<dbReference type="EMBL" id="JAHLFQ010000086">
    <property type="protein sequence ID" value="MBU3803926.1"/>
    <property type="molecule type" value="Genomic_DNA"/>
</dbReference>
<evidence type="ECO:0000313" key="2">
    <source>
        <dbReference type="Proteomes" id="UP000824229"/>
    </source>
</evidence>
<dbReference type="AlphaFoldDB" id="A0A9E2NKQ3"/>
<gene>
    <name evidence="1" type="ORF">H9872_04125</name>
</gene>
<dbReference type="Proteomes" id="UP000824229">
    <property type="component" value="Unassembled WGS sequence"/>
</dbReference>
<proteinExistence type="predicted"/>
<reference evidence="1" key="1">
    <citation type="journal article" date="2021" name="PeerJ">
        <title>Extensive microbial diversity within the chicken gut microbiome revealed by metagenomics and culture.</title>
        <authorList>
            <person name="Gilroy R."/>
            <person name="Ravi A."/>
            <person name="Getino M."/>
            <person name="Pursley I."/>
            <person name="Horton D.L."/>
            <person name="Alikhan N.F."/>
            <person name="Baker D."/>
            <person name="Gharbi K."/>
            <person name="Hall N."/>
            <person name="Watson M."/>
            <person name="Adriaenssens E.M."/>
            <person name="Foster-Nyarko E."/>
            <person name="Jarju S."/>
            <person name="Secka A."/>
            <person name="Antonio M."/>
            <person name="Oren A."/>
            <person name="Chaudhuri R.R."/>
            <person name="La Ragione R."/>
            <person name="Hildebrand F."/>
            <person name="Pallen M.J."/>
        </authorList>
    </citation>
    <scope>NUCLEOTIDE SEQUENCE</scope>
    <source>
        <strain evidence="1">B5-657</strain>
    </source>
</reference>
<protein>
    <submittedName>
        <fullName evidence="1">Uncharacterized protein</fullName>
    </submittedName>
</protein>
<name>A0A9E2NKQ3_9FIRM</name>
<dbReference type="SUPFAM" id="SSF47240">
    <property type="entry name" value="Ferritin-like"/>
    <property type="match status" value="1"/>
</dbReference>
<sequence length="412" mass="48993">MNPFLEKSMPVENFFNNWENIYPQPYNKYTVDPYTRTRIILMNGTEIESIFFSHQFARNCTNNDLRREIAILRRLDQQQQKIISVLKPADESILEHTIGYEQLAVDLTAELAQREPDCYVKMALDFALLEDFDHLYRYSDLAYLEYGEKMEYLVGHYTEIMPGRPTIAHHRFPTDNIKYYTDFDKACPITKLNTFIITAAEQQTMNYYMNVVNLYCSDLGRKLYQEIALVEEEHVSQYESLLDPNLTWLENLLMHKYNECYLYYSCYCDETDECIKKIWECHYYQEIAQLHRVAHLLEKYEGKCWNQVIPDGEFPQLLRLHSNKEYIRKIQENTVELTSKLEKYVDVEKLPCDDVFFKMQDILNEPVCQVPSHIVIDELIQENGIDYRYEVAPNPIKALRNRHEDNVCVGRS</sequence>
<dbReference type="InterPro" id="IPR009078">
    <property type="entry name" value="Ferritin-like_SF"/>
</dbReference>
<reference evidence="1" key="2">
    <citation type="submission" date="2021-04" db="EMBL/GenBank/DDBJ databases">
        <authorList>
            <person name="Gilroy R."/>
        </authorList>
    </citation>
    <scope>NUCLEOTIDE SEQUENCE</scope>
    <source>
        <strain evidence="1">B5-657</strain>
    </source>
</reference>
<accession>A0A9E2NKQ3</accession>
<comment type="caution">
    <text evidence="1">The sequence shown here is derived from an EMBL/GenBank/DDBJ whole genome shotgun (WGS) entry which is preliminary data.</text>
</comment>
<evidence type="ECO:0000313" key="1">
    <source>
        <dbReference type="EMBL" id="MBU3803926.1"/>
    </source>
</evidence>
<organism evidence="1 2">
    <name type="scientific">Candidatus Cellulosilyticum pullistercoris</name>
    <dbReference type="NCBI Taxonomy" id="2838521"/>
    <lineage>
        <taxon>Bacteria</taxon>
        <taxon>Bacillati</taxon>
        <taxon>Bacillota</taxon>
        <taxon>Clostridia</taxon>
        <taxon>Lachnospirales</taxon>
        <taxon>Cellulosilyticaceae</taxon>
        <taxon>Cellulosilyticum</taxon>
    </lineage>
</organism>